<gene>
    <name evidence="1" type="ORF">S01H1_39215</name>
</gene>
<feature type="non-terminal residue" evidence="1">
    <location>
        <position position="1"/>
    </location>
</feature>
<dbReference type="AlphaFoldDB" id="X0VFL0"/>
<evidence type="ECO:0000313" key="1">
    <source>
        <dbReference type="EMBL" id="GAG11263.1"/>
    </source>
</evidence>
<organism evidence="1">
    <name type="scientific">marine sediment metagenome</name>
    <dbReference type="NCBI Taxonomy" id="412755"/>
    <lineage>
        <taxon>unclassified sequences</taxon>
        <taxon>metagenomes</taxon>
        <taxon>ecological metagenomes</taxon>
    </lineage>
</organism>
<comment type="caution">
    <text evidence="1">The sequence shown here is derived from an EMBL/GenBank/DDBJ whole genome shotgun (WGS) entry which is preliminary data.</text>
</comment>
<name>X0VFL0_9ZZZZ</name>
<sequence>DSNNADLSMEIINLVDDGGLNPESEDPGDDVISDAIEVLIWVDMNDDPGTPGDNVFQDGIETVLHDGTIFSLEAAGKLIVINNAAAFNTYYIGFSWELPSGVGNEAQGDFCTFDIVFGADQIVP</sequence>
<reference evidence="1" key="1">
    <citation type="journal article" date="2014" name="Front. Microbiol.">
        <title>High frequency of phylogenetically diverse reductive dehalogenase-homologous genes in deep subseafloor sedimentary metagenomes.</title>
        <authorList>
            <person name="Kawai M."/>
            <person name="Futagami T."/>
            <person name="Toyoda A."/>
            <person name="Takaki Y."/>
            <person name="Nishi S."/>
            <person name="Hori S."/>
            <person name="Arai W."/>
            <person name="Tsubouchi T."/>
            <person name="Morono Y."/>
            <person name="Uchiyama I."/>
            <person name="Ito T."/>
            <person name="Fujiyama A."/>
            <person name="Inagaki F."/>
            <person name="Takami H."/>
        </authorList>
    </citation>
    <scope>NUCLEOTIDE SEQUENCE</scope>
    <source>
        <strain evidence="1">Expedition CK06-06</strain>
    </source>
</reference>
<accession>X0VFL0</accession>
<dbReference type="EMBL" id="BARS01024731">
    <property type="protein sequence ID" value="GAG11263.1"/>
    <property type="molecule type" value="Genomic_DNA"/>
</dbReference>
<protein>
    <submittedName>
        <fullName evidence="1">Uncharacterized protein</fullName>
    </submittedName>
</protein>
<proteinExistence type="predicted"/>